<gene>
    <name evidence="3" type="ORF">B1199_18645</name>
</gene>
<proteinExistence type="predicted"/>
<dbReference type="EMBL" id="MWPV01000007">
    <property type="protein sequence ID" value="OUL56137.1"/>
    <property type="molecule type" value="Genomic_DNA"/>
</dbReference>
<feature type="signal peptide" evidence="1">
    <location>
        <begin position="1"/>
        <end position="24"/>
    </location>
</feature>
<name>A0A2C9ZZE6_PSEDV</name>
<comment type="caution">
    <text evidence="3">The sequence shown here is derived from an EMBL/GenBank/DDBJ whole genome shotgun (WGS) entry which is preliminary data.</text>
</comment>
<keyword evidence="4" id="KW-1185">Reference proteome</keyword>
<feature type="chain" id="PRO_5012203586" description="ASP external chaperone domain-containing protein" evidence="1">
    <location>
        <begin position="25"/>
        <end position="193"/>
    </location>
</feature>
<evidence type="ECO:0000313" key="3">
    <source>
        <dbReference type="EMBL" id="OUL56137.1"/>
    </source>
</evidence>
<dbReference type="InterPro" id="IPR040536">
    <property type="entry name" value="ASPCH"/>
</dbReference>
<keyword evidence="1" id="KW-0732">Signal</keyword>
<protein>
    <recommendedName>
        <fullName evidence="2">ASP external chaperone domain-containing protein</fullName>
    </recommendedName>
</protein>
<dbReference type="RefSeq" id="WP_086745651.1">
    <property type="nucleotide sequence ID" value="NZ_MWPV01000007.1"/>
</dbReference>
<dbReference type="Proteomes" id="UP000194841">
    <property type="component" value="Unassembled WGS sequence"/>
</dbReference>
<sequence length="193" mass="20759">MKFKNILTLSSGLAVSVIAFQSLATELPAEFKRTTHAHANVSLPTFKASDFKHDGQQISDGYKKVQDMKAVPEFLATPSEVIGQQGEYALVKSARSSAANEEGLFAGDVMKNHISGGFAVVTGNFAVRVDDQSNLNALLEQFNLAVVKDLNIDVVIVKPVSQVDLTQLQGKIAASGLVKAVKLEKLENLNQAF</sequence>
<dbReference type="AlphaFoldDB" id="A0A2C9ZZE6"/>
<dbReference type="Pfam" id="PF18492">
    <property type="entry name" value="ORF_2_N"/>
    <property type="match status" value="1"/>
</dbReference>
<evidence type="ECO:0000313" key="4">
    <source>
        <dbReference type="Proteomes" id="UP000194841"/>
    </source>
</evidence>
<organism evidence="3 4">
    <name type="scientific">Pseudoalteromonas ulvae</name>
    <dbReference type="NCBI Taxonomy" id="107327"/>
    <lineage>
        <taxon>Bacteria</taxon>
        <taxon>Pseudomonadati</taxon>
        <taxon>Pseudomonadota</taxon>
        <taxon>Gammaproteobacteria</taxon>
        <taxon>Alteromonadales</taxon>
        <taxon>Pseudoalteromonadaceae</taxon>
        <taxon>Pseudoalteromonas</taxon>
    </lineage>
</organism>
<feature type="domain" description="ASP external chaperone" evidence="2">
    <location>
        <begin position="91"/>
        <end position="191"/>
    </location>
</feature>
<reference evidence="3 4" key="1">
    <citation type="submission" date="2017-02" db="EMBL/GenBank/DDBJ databases">
        <title>Pseudoalteromonas ulvae TC14 Genome.</title>
        <authorList>
            <person name="Molmeret M."/>
        </authorList>
    </citation>
    <scope>NUCLEOTIDE SEQUENCE [LARGE SCALE GENOMIC DNA]</scope>
    <source>
        <strain evidence="3">TC14</strain>
    </source>
</reference>
<evidence type="ECO:0000256" key="1">
    <source>
        <dbReference type="SAM" id="SignalP"/>
    </source>
</evidence>
<accession>A0A2C9ZZE6</accession>
<dbReference type="OrthoDB" id="9936117at2"/>
<evidence type="ECO:0000259" key="2">
    <source>
        <dbReference type="Pfam" id="PF18492"/>
    </source>
</evidence>